<proteinExistence type="predicted"/>
<protein>
    <recommendedName>
        <fullName evidence="3">FHA domain-containing protein</fullName>
    </recommendedName>
</protein>
<evidence type="ECO:0000313" key="4">
    <source>
        <dbReference type="EMBL" id="OAO16313.1"/>
    </source>
</evidence>
<sequence>MFVELKAIEGPYNGKSRVVHLKAPHYKCLFGRTVPEDDFCLEADPEISGKHALFRWNLEKDCLQVCDEGSFNGTALDFKILEKGKFYDVKDGNTLTAGKSKFVIRIRENREDLQSEKAPKGDVYCPICFKDLNQMTETGRTQHVNNCLPSSEPSILSKAAQLTKNQSYESLSLNQLASLKQRMESVKTKLEIELQKVEALYYRRRSQDMLQNPERRRTIQTQRDPSSAIDMMFSQDAIASPVKNTVSSKTTVSSLQSKLTGASVPLPALLSSPVQSPSKKRLSMLAADSASSDDSILSPQTPVKRNRLSLPTSPSKGIARVTPRRSSILVSPSKPPHARRFTVQERNQHYEFFLKQVPKGLKELYSSEVQQWLRALLGQSGEEMRQTKESLQEQERGAAEEKKALFQFLLRIVSDLEAELDDAAGKRRDTAATGKGLFPEVTEEVVKEVMAALRKDANLSYQLGAKQTVMFDRVIACAKRSIPSISVQTVQAVLDKQGIAYIMK</sequence>
<dbReference type="Gene3D" id="2.60.200.20">
    <property type="match status" value="1"/>
</dbReference>
<dbReference type="InterPro" id="IPR000253">
    <property type="entry name" value="FHA_dom"/>
</dbReference>
<dbReference type="AlphaFoldDB" id="A0A196SH12"/>
<dbReference type="Proteomes" id="UP000078348">
    <property type="component" value="Unassembled WGS sequence"/>
</dbReference>
<dbReference type="EMBL" id="LXWW01000089">
    <property type="protein sequence ID" value="OAO16313.1"/>
    <property type="molecule type" value="Genomic_DNA"/>
</dbReference>
<feature type="compositionally biased region" description="Polar residues" evidence="2">
    <location>
        <begin position="299"/>
        <end position="315"/>
    </location>
</feature>
<dbReference type="OrthoDB" id="420076at2759"/>
<dbReference type="SUPFAM" id="SSF49879">
    <property type="entry name" value="SMAD/FHA domain"/>
    <property type="match status" value="1"/>
</dbReference>
<keyword evidence="1" id="KW-0175">Coiled coil</keyword>
<feature type="coiled-coil region" evidence="1">
    <location>
        <begin position="173"/>
        <end position="200"/>
    </location>
</feature>
<feature type="compositionally biased region" description="Low complexity" evidence="2">
    <location>
        <begin position="283"/>
        <end position="298"/>
    </location>
</feature>
<evidence type="ECO:0000313" key="5">
    <source>
        <dbReference type="Proteomes" id="UP000078348"/>
    </source>
</evidence>
<evidence type="ECO:0000256" key="2">
    <source>
        <dbReference type="SAM" id="MobiDB-lite"/>
    </source>
</evidence>
<evidence type="ECO:0000259" key="3">
    <source>
        <dbReference type="PROSITE" id="PS50006"/>
    </source>
</evidence>
<evidence type="ECO:0000256" key="1">
    <source>
        <dbReference type="SAM" id="Coils"/>
    </source>
</evidence>
<dbReference type="PROSITE" id="PS50006">
    <property type="entry name" value="FHA_DOMAIN"/>
    <property type="match status" value="1"/>
</dbReference>
<dbReference type="InterPro" id="IPR008984">
    <property type="entry name" value="SMAD_FHA_dom_sf"/>
</dbReference>
<comment type="caution">
    <text evidence="4">The sequence shown here is derived from an EMBL/GenBank/DDBJ whole genome shotgun (WGS) entry which is preliminary data.</text>
</comment>
<accession>A0A196SH12</accession>
<reference evidence="4 5" key="1">
    <citation type="submission" date="2016-05" db="EMBL/GenBank/DDBJ databases">
        <title>Nuclear genome of Blastocystis sp. subtype 1 NandII.</title>
        <authorList>
            <person name="Gentekaki E."/>
            <person name="Curtis B."/>
            <person name="Stairs C."/>
            <person name="Eme L."/>
            <person name="Herman E."/>
            <person name="Klimes V."/>
            <person name="Arias M.C."/>
            <person name="Elias M."/>
            <person name="Hilliou F."/>
            <person name="Klute M."/>
            <person name="Malik S.-B."/>
            <person name="Pightling A."/>
            <person name="Rachubinski R."/>
            <person name="Salas D."/>
            <person name="Schlacht A."/>
            <person name="Suga H."/>
            <person name="Archibald J."/>
            <person name="Ball S.G."/>
            <person name="Clark G."/>
            <person name="Dacks J."/>
            <person name="Van Der Giezen M."/>
            <person name="Tsaousis A."/>
            <person name="Roger A."/>
        </authorList>
    </citation>
    <scope>NUCLEOTIDE SEQUENCE [LARGE SCALE GENOMIC DNA]</scope>
    <source>
        <strain evidence="5">ATCC 50177 / NandII</strain>
    </source>
</reference>
<dbReference type="PANTHER" id="PTHR23308">
    <property type="entry name" value="NUCLEAR INHIBITOR OF PROTEIN PHOSPHATASE-1"/>
    <property type="match status" value="1"/>
</dbReference>
<organism evidence="4 5">
    <name type="scientific">Blastocystis sp. subtype 1 (strain ATCC 50177 / NandII)</name>
    <dbReference type="NCBI Taxonomy" id="478820"/>
    <lineage>
        <taxon>Eukaryota</taxon>
        <taxon>Sar</taxon>
        <taxon>Stramenopiles</taxon>
        <taxon>Bigyra</taxon>
        <taxon>Opalozoa</taxon>
        <taxon>Opalinata</taxon>
        <taxon>Blastocystidae</taxon>
        <taxon>Blastocystis</taxon>
    </lineage>
</organism>
<name>A0A196SH12_BLAHN</name>
<dbReference type="CDD" id="cd00060">
    <property type="entry name" value="FHA"/>
    <property type="match status" value="1"/>
</dbReference>
<keyword evidence="5" id="KW-1185">Reference proteome</keyword>
<gene>
    <name evidence="4" type="ORF">AV274_1963</name>
</gene>
<dbReference type="Pfam" id="PF00498">
    <property type="entry name" value="FHA"/>
    <property type="match status" value="1"/>
</dbReference>
<dbReference type="InterPro" id="IPR050923">
    <property type="entry name" value="Cell_Proc_Reg/RNA_Proc"/>
</dbReference>
<feature type="region of interest" description="Disordered" evidence="2">
    <location>
        <begin position="267"/>
        <end position="319"/>
    </location>
</feature>
<feature type="domain" description="FHA" evidence="3">
    <location>
        <begin position="28"/>
        <end position="81"/>
    </location>
</feature>